<dbReference type="PROSITE" id="PS50835">
    <property type="entry name" value="IG_LIKE"/>
    <property type="match status" value="1"/>
</dbReference>
<evidence type="ECO:0000259" key="3">
    <source>
        <dbReference type="PROSITE" id="PS50835"/>
    </source>
</evidence>
<dbReference type="InterPro" id="IPR007110">
    <property type="entry name" value="Ig-like_dom"/>
</dbReference>
<dbReference type="AlphaFoldDB" id="A0A8C6M4R7"/>
<reference evidence="4" key="2">
    <citation type="submission" date="2025-09" db="UniProtKB">
        <authorList>
            <consortium name="Ensembl"/>
        </authorList>
    </citation>
    <scope>IDENTIFICATION</scope>
</reference>
<dbReference type="InterPro" id="IPR036179">
    <property type="entry name" value="Ig-like_dom_sf"/>
</dbReference>
<dbReference type="InterPro" id="IPR003006">
    <property type="entry name" value="Ig/MHC_CS"/>
</dbReference>
<evidence type="ECO:0000256" key="2">
    <source>
        <dbReference type="ARBA" id="ARBA00023319"/>
    </source>
</evidence>
<dbReference type="Ensembl" id="ENSNFUT00015031256.1">
    <property type="protein sequence ID" value="ENSNFUP00015029916.1"/>
    <property type="gene ID" value="ENSNFUG00015014544.1"/>
</dbReference>
<dbReference type="SMART" id="SM00407">
    <property type="entry name" value="IGc1"/>
    <property type="match status" value="1"/>
</dbReference>
<dbReference type="GeneTree" id="ENSGT00940000177284"/>
<proteinExistence type="predicted"/>
<dbReference type="Pfam" id="PF07654">
    <property type="entry name" value="C1-set"/>
    <property type="match status" value="1"/>
</dbReference>
<dbReference type="FunFam" id="2.60.40.10:FF:000283">
    <property type="entry name" value="Immunoglobulin kappa constant"/>
    <property type="match status" value="1"/>
</dbReference>
<dbReference type="PROSITE" id="PS00290">
    <property type="entry name" value="IG_MHC"/>
    <property type="match status" value="1"/>
</dbReference>
<dbReference type="SUPFAM" id="SSF48726">
    <property type="entry name" value="Immunoglobulin"/>
    <property type="match status" value="1"/>
</dbReference>
<name>A0A8C6M4R7_NOTFU</name>
<reference evidence="4" key="1">
    <citation type="submission" date="2025-08" db="UniProtKB">
        <authorList>
            <consortium name="Ensembl"/>
        </authorList>
    </citation>
    <scope>IDENTIFICATION</scope>
</reference>
<feature type="domain" description="Ig-like" evidence="3">
    <location>
        <begin position="16"/>
        <end position="115"/>
    </location>
</feature>
<evidence type="ECO:0000313" key="4">
    <source>
        <dbReference type="Ensembl" id="ENSNFUP00015029916.1"/>
    </source>
</evidence>
<dbReference type="Gene3D" id="2.60.40.10">
    <property type="entry name" value="Immunoglobulins"/>
    <property type="match status" value="1"/>
</dbReference>
<evidence type="ECO:0000256" key="1">
    <source>
        <dbReference type="ARBA" id="ARBA00023157"/>
    </source>
</evidence>
<accession>A0A8C6M4R7</accession>
<evidence type="ECO:0000313" key="5">
    <source>
        <dbReference type="Proteomes" id="UP000694548"/>
    </source>
</evidence>
<keyword evidence="5" id="KW-1185">Reference proteome</keyword>
<keyword evidence="2" id="KW-0393">Immunoglobulin domain</keyword>
<dbReference type="Proteomes" id="UP000694548">
    <property type="component" value="Unassembled WGS sequence"/>
</dbReference>
<sequence length="181" mass="20160">MDKVCLFVCLFKVVHPPVVRIIQPTAAELTLSDSIVLTCLVSGFFPANIIVHWEENGQELPSVRYINSPPWGEQGRDFYSMRSKLNVTRSQDEKSTYACIVRHESSQTPVKTSINDVFGELTTDILFLVAHLSSNFMTFICSLSDLRQTYSRPAPGTSPCPSTYPNLVGVTICSSKRTLIP</sequence>
<dbReference type="InterPro" id="IPR003597">
    <property type="entry name" value="Ig_C1-set"/>
</dbReference>
<dbReference type="InterPro" id="IPR050380">
    <property type="entry name" value="Immune_Resp_Modulators"/>
</dbReference>
<protein>
    <recommendedName>
        <fullName evidence="3">Ig-like domain-containing protein</fullName>
    </recommendedName>
</protein>
<dbReference type="InterPro" id="IPR013783">
    <property type="entry name" value="Ig-like_fold"/>
</dbReference>
<dbReference type="PANTHER" id="PTHR23411">
    <property type="entry name" value="TAPASIN"/>
    <property type="match status" value="1"/>
</dbReference>
<keyword evidence="1" id="KW-1015">Disulfide bond</keyword>
<organism evidence="4 5">
    <name type="scientific">Nothobranchius furzeri</name>
    <name type="common">Turquoise killifish</name>
    <dbReference type="NCBI Taxonomy" id="105023"/>
    <lineage>
        <taxon>Eukaryota</taxon>
        <taxon>Metazoa</taxon>
        <taxon>Chordata</taxon>
        <taxon>Craniata</taxon>
        <taxon>Vertebrata</taxon>
        <taxon>Euteleostomi</taxon>
        <taxon>Actinopterygii</taxon>
        <taxon>Neopterygii</taxon>
        <taxon>Teleostei</taxon>
        <taxon>Neoteleostei</taxon>
        <taxon>Acanthomorphata</taxon>
        <taxon>Ovalentaria</taxon>
        <taxon>Atherinomorphae</taxon>
        <taxon>Cyprinodontiformes</taxon>
        <taxon>Nothobranchiidae</taxon>
        <taxon>Nothobranchius</taxon>
    </lineage>
</organism>